<dbReference type="GO" id="GO:0004386">
    <property type="term" value="F:helicase activity"/>
    <property type="evidence" value="ECO:0007669"/>
    <property type="project" value="UniProtKB-KW"/>
</dbReference>
<organism evidence="3 4">
    <name type="scientific">Nitzschia inconspicua</name>
    <dbReference type="NCBI Taxonomy" id="303405"/>
    <lineage>
        <taxon>Eukaryota</taxon>
        <taxon>Sar</taxon>
        <taxon>Stramenopiles</taxon>
        <taxon>Ochrophyta</taxon>
        <taxon>Bacillariophyta</taxon>
        <taxon>Bacillariophyceae</taxon>
        <taxon>Bacillariophycidae</taxon>
        <taxon>Bacillariales</taxon>
        <taxon>Bacillariaceae</taxon>
        <taxon>Nitzschia</taxon>
    </lineage>
</organism>
<feature type="domain" description="Helicase-associated" evidence="2">
    <location>
        <begin position="330"/>
        <end position="397"/>
    </location>
</feature>
<feature type="compositionally biased region" description="Low complexity" evidence="1">
    <location>
        <begin position="428"/>
        <end position="439"/>
    </location>
</feature>
<dbReference type="OrthoDB" id="498381at2759"/>
<keyword evidence="4" id="KW-1185">Reference proteome</keyword>
<dbReference type="InterPro" id="IPR005114">
    <property type="entry name" value="Helicase_assoc"/>
</dbReference>
<evidence type="ECO:0000256" key="1">
    <source>
        <dbReference type="SAM" id="MobiDB-lite"/>
    </source>
</evidence>
<dbReference type="AlphaFoldDB" id="A0A9K3PU88"/>
<feature type="compositionally biased region" description="Polar residues" evidence="1">
    <location>
        <begin position="18"/>
        <end position="31"/>
    </location>
</feature>
<dbReference type="Proteomes" id="UP000693970">
    <property type="component" value="Unassembled WGS sequence"/>
</dbReference>
<keyword evidence="3" id="KW-0347">Helicase</keyword>
<feature type="domain" description="Helicase-associated" evidence="2">
    <location>
        <begin position="259"/>
        <end position="324"/>
    </location>
</feature>
<feature type="region of interest" description="Disordered" evidence="1">
    <location>
        <begin position="405"/>
        <end position="439"/>
    </location>
</feature>
<proteinExistence type="predicted"/>
<evidence type="ECO:0000313" key="4">
    <source>
        <dbReference type="Proteomes" id="UP000693970"/>
    </source>
</evidence>
<feature type="region of interest" description="Disordered" evidence="1">
    <location>
        <begin position="142"/>
        <end position="162"/>
    </location>
</feature>
<reference evidence="3" key="2">
    <citation type="submission" date="2021-04" db="EMBL/GenBank/DDBJ databases">
        <authorList>
            <person name="Podell S."/>
        </authorList>
    </citation>
    <scope>NUCLEOTIDE SEQUENCE</scope>
    <source>
        <strain evidence="3">Hildebrandi</strain>
    </source>
</reference>
<evidence type="ECO:0000313" key="3">
    <source>
        <dbReference type="EMBL" id="KAG7357344.1"/>
    </source>
</evidence>
<reference evidence="3" key="1">
    <citation type="journal article" date="2021" name="Sci. Rep.">
        <title>Diploid genomic architecture of Nitzschia inconspicua, an elite biomass production diatom.</title>
        <authorList>
            <person name="Oliver A."/>
            <person name="Podell S."/>
            <person name="Pinowska A."/>
            <person name="Traller J.C."/>
            <person name="Smith S.R."/>
            <person name="McClure R."/>
            <person name="Beliaev A."/>
            <person name="Bohutskyi P."/>
            <person name="Hill E.A."/>
            <person name="Rabines A."/>
            <person name="Zheng H."/>
            <person name="Allen L.Z."/>
            <person name="Kuo A."/>
            <person name="Grigoriev I.V."/>
            <person name="Allen A.E."/>
            <person name="Hazlebeck D."/>
            <person name="Allen E.E."/>
        </authorList>
    </citation>
    <scope>NUCLEOTIDE SEQUENCE</scope>
    <source>
        <strain evidence="3">Hildebrandi</strain>
    </source>
</reference>
<sequence length="439" mass="50490">MNDPNKNSPFQHYHHRQFQSSQSHNQPAATRSSDTTVDDSIVDIQGYQSFGRQINQGLQDDRIFIADETDYLEPRPIRHMTVTDHVAVQELQSRDMFTAQMVRELFAASIATDAPTTMATNTSYQRISSGYYDVEETKLDPSHFRNDYDATSPRSTDPPRRRIRHDKDMLYGEGQMSLDQRAQPFHVELTTGSERPGLKPVPAMPSAGAVTSSDSAYRCLHRSPAAMSKEANSGNKDDHDREWGRPIKRAQSRALKPGQWLQRFQELVEYKGRFGSCHVPHNWEHNVPLAQWVKRQRYQYTLREDGKHSTLTDDRKRALDDIGFVWSSHTAVWLERLDELRLFKEEFGHCNVPKNFHANKALAVWIKSQRRQYKLFQRGKQGTMTEERVAKLNELGFVWDPRSTAFSEDKKPRAKSQGNRGDNVLNYDSSSDSSGTSVR</sequence>
<dbReference type="PANTHER" id="PTHR33418">
    <property type="entry name" value="HELICASE-ASSOCIATED"/>
    <property type="match status" value="1"/>
</dbReference>
<gene>
    <name evidence="3" type="ORF">IV203_002032</name>
</gene>
<dbReference type="EMBL" id="JAGRRH010000015">
    <property type="protein sequence ID" value="KAG7357344.1"/>
    <property type="molecule type" value="Genomic_DNA"/>
</dbReference>
<feature type="compositionally biased region" description="Polar residues" evidence="1">
    <location>
        <begin position="1"/>
        <end position="10"/>
    </location>
</feature>
<keyword evidence="3" id="KW-0547">Nucleotide-binding</keyword>
<keyword evidence="3" id="KW-0067">ATP-binding</keyword>
<comment type="caution">
    <text evidence="3">The sequence shown here is derived from an EMBL/GenBank/DDBJ whole genome shotgun (WGS) entry which is preliminary data.</text>
</comment>
<protein>
    <submittedName>
        <fullName evidence="3">Helicase domain protein</fullName>
    </submittedName>
</protein>
<accession>A0A9K3PU88</accession>
<name>A0A9K3PU88_9STRA</name>
<dbReference type="Pfam" id="PF03457">
    <property type="entry name" value="HA"/>
    <property type="match status" value="2"/>
</dbReference>
<evidence type="ECO:0000259" key="2">
    <source>
        <dbReference type="Pfam" id="PF03457"/>
    </source>
</evidence>
<keyword evidence="3" id="KW-0378">Hydrolase</keyword>
<feature type="region of interest" description="Disordered" evidence="1">
    <location>
        <begin position="1"/>
        <end position="37"/>
    </location>
</feature>
<dbReference type="PANTHER" id="PTHR33418:SF1">
    <property type="entry name" value="HELICASE-ASSOCIATED DOMAIN-CONTAINING PROTEIN"/>
    <property type="match status" value="1"/>
</dbReference>